<comment type="caution">
    <text evidence="1">The sequence shown here is derived from an EMBL/GenBank/DDBJ whole genome shotgun (WGS) entry which is preliminary data.</text>
</comment>
<evidence type="ECO:0000313" key="1">
    <source>
        <dbReference type="EMBL" id="NEL54199.1"/>
    </source>
</evidence>
<dbReference type="AlphaFoldDB" id="A0A7K3WE54"/>
<reference evidence="1 2" key="1">
    <citation type="submission" date="2020-02" db="EMBL/GenBank/DDBJ databases">
        <title>The whole genome sequence of CPCC 205119.</title>
        <authorList>
            <person name="Jiang Z."/>
        </authorList>
    </citation>
    <scope>NUCLEOTIDE SEQUENCE [LARGE SCALE GENOMIC DNA]</scope>
    <source>
        <strain evidence="1 2">CPCC 205119</strain>
    </source>
</reference>
<gene>
    <name evidence="1" type="ORF">G1H19_09325</name>
</gene>
<proteinExistence type="predicted"/>
<organism evidence="1 2">
    <name type="scientific">Goekera deserti</name>
    <dbReference type="NCBI Taxonomy" id="2497753"/>
    <lineage>
        <taxon>Bacteria</taxon>
        <taxon>Bacillati</taxon>
        <taxon>Actinomycetota</taxon>
        <taxon>Actinomycetes</taxon>
        <taxon>Geodermatophilales</taxon>
        <taxon>Geodermatophilaceae</taxon>
        <taxon>Goekera</taxon>
    </lineage>
</organism>
<sequence length="64" mass="6659">MDATSSGDALVMPPIPLASGTVVVDDDGLEVAIAAITVLVETVDGREERIGLVQRNGAWWAPPD</sequence>
<protein>
    <submittedName>
        <fullName evidence="1">Uncharacterized protein</fullName>
    </submittedName>
</protein>
<dbReference type="Proteomes" id="UP000470470">
    <property type="component" value="Unassembled WGS sequence"/>
</dbReference>
<keyword evidence="2" id="KW-1185">Reference proteome</keyword>
<dbReference type="EMBL" id="JAAGWK010000010">
    <property type="protein sequence ID" value="NEL54199.1"/>
    <property type="molecule type" value="Genomic_DNA"/>
</dbReference>
<evidence type="ECO:0000313" key="2">
    <source>
        <dbReference type="Proteomes" id="UP000470470"/>
    </source>
</evidence>
<accession>A0A7K3WE54</accession>
<dbReference type="RefSeq" id="WP_152730003.1">
    <property type="nucleotide sequence ID" value="NZ_JAABOZ010000004.1"/>
</dbReference>
<name>A0A7K3WE54_9ACTN</name>